<dbReference type="AlphaFoldDB" id="S9P164"/>
<sequence>MSSRGHASRREEELRSAAHRRARSRHRTGRRRVAARHRSQSRRRARHVVPSLPDARGVAGSLAPRVLRRADDEGRRTRNVEVPRRRPRVVAARSRDGLAKLSRSDGVDDGRHRRPGLCSPCFVRHDAHGRRAASRPRSGQRPGSTRHGRHGPVRTDRSACVARRPGRARATRRSSFRYHRERDPDGASRVRSRSDVKPDGARVGPCPLEQRLARLVAWYRGHEG</sequence>
<feature type="region of interest" description="Disordered" evidence="1">
    <location>
        <begin position="1"/>
        <end position="204"/>
    </location>
</feature>
<evidence type="ECO:0000313" key="2">
    <source>
        <dbReference type="EMBL" id="EPX56871.1"/>
    </source>
</evidence>
<evidence type="ECO:0000313" key="3">
    <source>
        <dbReference type="Proteomes" id="UP000011682"/>
    </source>
</evidence>
<feature type="compositionally biased region" description="Basic and acidic residues" evidence="1">
    <location>
        <begin position="68"/>
        <end position="84"/>
    </location>
</feature>
<feature type="compositionally biased region" description="Basic and acidic residues" evidence="1">
    <location>
        <begin position="178"/>
        <end position="200"/>
    </location>
</feature>
<comment type="caution">
    <text evidence="2">The sequence shown here is derived from an EMBL/GenBank/DDBJ whole genome shotgun (WGS) entry which is preliminary data.</text>
</comment>
<accession>S9P164</accession>
<keyword evidence="3" id="KW-1185">Reference proteome</keyword>
<protein>
    <submittedName>
        <fullName evidence="2">Uncharacterized protein</fullName>
    </submittedName>
</protein>
<dbReference type="Proteomes" id="UP000011682">
    <property type="component" value="Unassembled WGS sequence"/>
</dbReference>
<evidence type="ECO:0000256" key="1">
    <source>
        <dbReference type="SAM" id="MobiDB-lite"/>
    </source>
</evidence>
<feature type="compositionally biased region" description="Basic residues" evidence="1">
    <location>
        <begin position="164"/>
        <end position="177"/>
    </location>
</feature>
<feature type="compositionally biased region" description="Basic and acidic residues" evidence="1">
    <location>
        <begin position="93"/>
        <end position="111"/>
    </location>
</feature>
<reference evidence="2" key="1">
    <citation type="submission" date="2013-05" db="EMBL/GenBank/DDBJ databases">
        <title>Genome assembly of Cystobacter fuscus DSM 2262.</title>
        <authorList>
            <person name="Sharma G."/>
            <person name="Khatri I."/>
            <person name="Kaur C."/>
            <person name="Mayilraj S."/>
            <person name="Subramanian S."/>
        </authorList>
    </citation>
    <scope>NUCLEOTIDE SEQUENCE [LARGE SCALE GENOMIC DNA]</scope>
    <source>
        <strain evidence="2">DSM 2262</strain>
    </source>
</reference>
<gene>
    <name evidence="2" type="ORF">D187_007306</name>
</gene>
<name>S9P164_CYSF2</name>
<feature type="compositionally biased region" description="Basic residues" evidence="1">
    <location>
        <begin position="17"/>
        <end position="47"/>
    </location>
</feature>
<organism evidence="2 3">
    <name type="scientific">Cystobacter fuscus (strain ATCC 25194 / DSM 2262 / NBRC 100088 / M29)</name>
    <dbReference type="NCBI Taxonomy" id="1242864"/>
    <lineage>
        <taxon>Bacteria</taxon>
        <taxon>Pseudomonadati</taxon>
        <taxon>Myxococcota</taxon>
        <taxon>Myxococcia</taxon>
        <taxon>Myxococcales</taxon>
        <taxon>Cystobacterineae</taxon>
        <taxon>Archangiaceae</taxon>
        <taxon>Cystobacter</taxon>
    </lineage>
</organism>
<dbReference type="EMBL" id="ANAH02000065">
    <property type="protein sequence ID" value="EPX56871.1"/>
    <property type="molecule type" value="Genomic_DNA"/>
</dbReference>
<proteinExistence type="predicted"/>